<name>A0ABX0X796_9BACT</name>
<keyword evidence="3" id="KW-0804">Transcription</keyword>
<protein>
    <submittedName>
        <fullName evidence="5">LacI family transcriptional regulator</fullName>
    </submittedName>
</protein>
<dbReference type="CDD" id="cd06267">
    <property type="entry name" value="PBP1_LacI_sugar_binding-like"/>
    <property type="match status" value="1"/>
</dbReference>
<dbReference type="SMART" id="SM00354">
    <property type="entry name" value="HTH_LACI"/>
    <property type="match status" value="1"/>
</dbReference>
<organism evidence="5 6">
    <name type="scientific">Neolewinella antarctica</name>
    <dbReference type="NCBI Taxonomy" id="442734"/>
    <lineage>
        <taxon>Bacteria</taxon>
        <taxon>Pseudomonadati</taxon>
        <taxon>Bacteroidota</taxon>
        <taxon>Saprospiria</taxon>
        <taxon>Saprospirales</taxon>
        <taxon>Lewinellaceae</taxon>
        <taxon>Neolewinella</taxon>
    </lineage>
</organism>
<feature type="domain" description="HTH lacI-type" evidence="4">
    <location>
        <begin position="8"/>
        <end position="62"/>
    </location>
</feature>
<dbReference type="InterPro" id="IPR000843">
    <property type="entry name" value="HTH_LacI"/>
</dbReference>
<accession>A0ABX0X796</accession>
<dbReference type="InterPro" id="IPR010982">
    <property type="entry name" value="Lambda_DNA-bd_dom_sf"/>
</dbReference>
<dbReference type="Pfam" id="PF00356">
    <property type="entry name" value="LacI"/>
    <property type="match status" value="1"/>
</dbReference>
<keyword evidence="2" id="KW-0238">DNA-binding</keyword>
<keyword evidence="1" id="KW-0805">Transcription regulation</keyword>
<sequence length="342" mass="37648">MKKDSASITIHDIASELGLHASTVSRALNDNPAVSKKTRALIQAKAKAMNYRPNRMAAALRKGRSDLLGVIVPAIDRHFFASVIRGIEEEADKAGLHVMFCQSYDDSDRERKLIEGLQRLRVDGILLSVAKDGGNEPDFYQSIIDSGTPVHFFDNAPRGFDAAAVVIDDRRGAYLATKHLVNQGVSAIAHLRGPQHLDIYRDRFKGYQDALLEAGMAVREEFIVDITSHFDNGRKAFAALWSRDAKPTGIFSASDYSAAGVMQAAQEQGLKIPRDLAVIGFANEPFTDLMTPTLSSVDQQTLSMGRKSTRRMIAHLKGDDSDNQRIILEPSVIERGSSRLKQ</sequence>
<dbReference type="InterPro" id="IPR028082">
    <property type="entry name" value="Peripla_BP_I"/>
</dbReference>
<evidence type="ECO:0000256" key="1">
    <source>
        <dbReference type="ARBA" id="ARBA00023015"/>
    </source>
</evidence>
<reference evidence="5 6" key="1">
    <citation type="submission" date="2020-03" db="EMBL/GenBank/DDBJ databases">
        <title>Genomic Encyclopedia of Type Strains, Phase IV (KMG-IV): sequencing the most valuable type-strain genomes for metagenomic binning, comparative biology and taxonomic classification.</title>
        <authorList>
            <person name="Goeker M."/>
        </authorList>
    </citation>
    <scope>NUCLEOTIDE SEQUENCE [LARGE SCALE GENOMIC DNA]</scope>
    <source>
        <strain evidence="5 6">DSM 105096</strain>
    </source>
</reference>
<keyword evidence="6" id="KW-1185">Reference proteome</keyword>
<evidence type="ECO:0000256" key="2">
    <source>
        <dbReference type="ARBA" id="ARBA00023125"/>
    </source>
</evidence>
<evidence type="ECO:0000313" key="6">
    <source>
        <dbReference type="Proteomes" id="UP000770785"/>
    </source>
</evidence>
<dbReference type="InterPro" id="IPR046335">
    <property type="entry name" value="LacI/GalR-like_sensor"/>
</dbReference>
<dbReference type="Gene3D" id="3.40.50.2300">
    <property type="match status" value="2"/>
</dbReference>
<gene>
    <name evidence="5" type="ORF">GGR27_000569</name>
</gene>
<dbReference type="Proteomes" id="UP000770785">
    <property type="component" value="Unassembled WGS sequence"/>
</dbReference>
<dbReference type="RefSeq" id="WP_168035860.1">
    <property type="nucleotide sequence ID" value="NZ_JAATJH010000001.1"/>
</dbReference>
<dbReference type="PROSITE" id="PS50932">
    <property type="entry name" value="HTH_LACI_2"/>
    <property type="match status" value="1"/>
</dbReference>
<evidence type="ECO:0000256" key="3">
    <source>
        <dbReference type="ARBA" id="ARBA00023163"/>
    </source>
</evidence>
<dbReference type="Pfam" id="PF13377">
    <property type="entry name" value="Peripla_BP_3"/>
    <property type="match status" value="1"/>
</dbReference>
<dbReference type="PANTHER" id="PTHR30146">
    <property type="entry name" value="LACI-RELATED TRANSCRIPTIONAL REPRESSOR"/>
    <property type="match status" value="1"/>
</dbReference>
<dbReference type="SUPFAM" id="SSF53822">
    <property type="entry name" value="Periplasmic binding protein-like I"/>
    <property type="match status" value="1"/>
</dbReference>
<evidence type="ECO:0000259" key="4">
    <source>
        <dbReference type="PROSITE" id="PS50932"/>
    </source>
</evidence>
<dbReference type="EMBL" id="JAATJH010000001">
    <property type="protein sequence ID" value="NJC25088.1"/>
    <property type="molecule type" value="Genomic_DNA"/>
</dbReference>
<evidence type="ECO:0000313" key="5">
    <source>
        <dbReference type="EMBL" id="NJC25088.1"/>
    </source>
</evidence>
<dbReference type="SUPFAM" id="SSF47413">
    <property type="entry name" value="lambda repressor-like DNA-binding domains"/>
    <property type="match status" value="1"/>
</dbReference>
<dbReference type="PANTHER" id="PTHR30146:SF109">
    <property type="entry name" value="HTH-TYPE TRANSCRIPTIONAL REGULATOR GALS"/>
    <property type="match status" value="1"/>
</dbReference>
<proteinExistence type="predicted"/>
<dbReference type="Gene3D" id="1.10.260.40">
    <property type="entry name" value="lambda repressor-like DNA-binding domains"/>
    <property type="match status" value="1"/>
</dbReference>
<dbReference type="CDD" id="cd01392">
    <property type="entry name" value="HTH_LacI"/>
    <property type="match status" value="1"/>
</dbReference>
<comment type="caution">
    <text evidence="5">The sequence shown here is derived from an EMBL/GenBank/DDBJ whole genome shotgun (WGS) entry which is preliminary data.</text>
</comment>